<keyword evidence="4 9" id="KW-0732">Signal</keyword>
<dbReference type="CTD" id="56851"/>
<dbReference type="GeneID" id="108733525"/>
<feature type="compositionally biased region" description="Basic residues" evidence="7">
    <location>
        <begin position="214"/>
        <end position="226"/>
    </location>
</feature>
<feature type="region of interest" description="Disordered" evidence="7">
    <location>
        <begin position="206"/>
        <end position="226"/>
    </location>
</feature>
<evidence type="ECO:0000256" key="1">
    <source>
        <dbReference type="ARBA" id="ARBA00004167"/>
    </source>
</evidence>
<dbReference type="InterPro" id="IPR013784">
    <property type="entry name" value="Carb-bd-like_fold"/>
</dbReference>
<feature type="signal peptide" evidence="9">
    <location>
        <begin position="1"/>
        <end position="22"/>
    </location>
</feature>
<accession>A0A1W4WJB0</accession>
<evidence type="ECO:0000313" key="11">
    <source>
        <dbReference type="Proteomes" id="UP000192223"/>
    </source>
</evidence>
<dbReference type="GO" id="GO:0030246">
    <property type="term" value="F:carbohydrate binding"/>
    <property type="evidence" value="ECO:0007669"/>
    <property type="project" value="InterPro"/>
</dbReference>
<protein>
    <submittedName>
        <fullName evidence="12">ER membrane protein complex subunit 7 homolog</fullName>
    </submittedName>
</protein>
<dbReference type="InParanoid" id="A0A1W4WJB0"/>
<evidence type="ECO:0000256" key="8">
    <source>
        <dbReference type="SAM" id="Phobius"/>
    </source>
</evidence>
<keyword evidence="3 8" id="KW-0812">Transmembrane</keyword>
<dbReference type="SUPFAM" id="SSF49452">
    <property type="entry name" value="Starch-binding domain-like"/>
    <property type="match status" value="1"/>
</dbReference>
<keyword evidence="6 8" id="KW-0472">Membrane</keyword>
<dbReference type="Proteomes" id="UP000192223">
    <property type="component" value="Unplaced"/>
</dbReference>
<comment type="subcellular location">
    <subcellularLocation>
        <location evidence="1">Membrane</location>
        <topology evidence="1">Single-pass membrane protein</topology>
    </subcellularLocation>
</comment>
<feature type="transmembrane region" description="Helical" evidence="8">
    <location>
        <begin position="153"/>
        <end position="172"/>
    </location>
</feature>
<name>A0A1W4WJB0_AGRPL</name>
<dbReference type="STRING" id="224129.A0A1W4WJB0"/>
<keyword evidence="11" id="KW-1185">Reference proteome</keyword>
<evidence type="ECO:0000256" key="2">
    <source>
        <dbReference type="ARBA" id="ARBA00008880"/>
    </source>
</evidence>
<dbReference type="GO" id="GO:0072546">
    <property type="term" value="C:EMC complex"/>
    <property type="evidence" value="ECO:0007669"/>
    <property type="project" value="TreeGrafter"/>
</dbReference>
<evidence type="ECO:0000256" key="7">
    <source>
        <dbReference type="SAM" id="MobiDB-lite"/>
    </source>
</evidence>
<dbReference type="RefSeq" id="XP_018320203.1">
    <property type="nucleotide sequence ID" value="XM_018464701.1"/>
</dbReference>
<dbReference type="Pfam" id="PF09430">
    <property type="entry name" value="EMC7_beta-sandw"/>
    <property type="match status" value="1"/>
</dbReference>
<organism evidence="11 12">
    <name type="scientific">Agrilus planipennis</name>
    <name type="common">Emerald ash borer</name>
    <name type="synonym">Agrilus marcopoli</name>
    <dbReference type="NCBI Taxonomy" id="224129"/>
    <lineage>
        <taxon>Eukaryota</taxon>
        <taxon>Metazoa</taxon>
        <taxon>Ecdysozoa</taxon>
        <taxon>Arthropoda</taxon>
        <taxon>Hexapoda</taxon>
        <taxon>Insecta</taxon>
        <taxon>Pterygota</taxon>
        <taxon>Neoptera</taxon>
        <taxon>Endopterygota</taxon>
        <taxon>Coleoptera</taxon>
        <taxon>Polyphaga</taxon>
        <taxon>Elateriformia</taxon>
        <taxon>Buprestoidea</taxon>
        <taxon>Buprestidae</taxon>
        <taxon>Agrilinae</taxon>
        <taxon>Agrilus</taxon>
    </lineage>
</organism>
<dbReference type="PANTHER" id="PTHR13605">
    <property type="entry name" value="ER MEMBRANE PROTEIN COMPLEX SUBUNIT 7"/>
    <property type="match status" value="1"/>
</dbReference>
<evidence type="ECO:0000256" key="6">
    <source>
        <dbReference type="ARBA" id="ARBA00023136"/>
    </source>
</evidence>
<evidence type="ECO:0000256" key="9">
    <source>
        <dbReference type="SAM" id="SignalP"/>
    </source>
</evidence>
<reference evidence="12" key="1">
    <citation type="submission" date="2025-08" db="UniProtKB">
        <authorList>
            <consortium name="RefSeq"/>
        </authorList>
    </citation>
    <scope>IDENTIFICATION</scope>
    <source>
        <tissue evidence="12">Entire body</tissue>
    </source>
</reference>
<keyword evidence="5 8" id="KW-1133">Transmembrane helix</keyword>
<evidence type="ECO:0000259" key="10">
    <source>
        <dbReference type="Pfam" id="PF09430"/>
    </source>
</evidence>
<sequence length="226" mass="26154">MLGKELLLVPLLLPIFINSIIATNESNEEIEIHRLYTIEGKVYPPDVLFSRPNWQANTRIIVNGGEYIGFVKEDGSFVIHNIPSGSYILEVLNSEYTYEPVRVEINTKGKFRARKVNHVQTSLVIQLPYPLKLKPIGRTKYFQIREQWRITDFLFSPMVLMMVLPLVFLMVLPKMLNDPETRKELEQVQSLTKFEMPEMTDLVSNFLAGQGQHQTKKTSKSSKKRQ</sequence>
<gene>
    <name evidence="12" type="primary">LOC108733525</name>
</gene>
<dbReference type="KEGG" id="apln:108733525"/>
<feature type="domain" description="ER membrane protein complex subunit 7 beta-sandwich" evidence="10">
    <location>
        <begin position="53"/>
        <end position="161"/>
    </location>
</feature>
<comment type="similarity">
    <text evidence="2">Belongs to the EMC7 family.</text>
</comment>
<evidence type="ECO:0000313" key="12">
    <source>
        <dbReference type="RefSeq" id="XP_018320203.1"/>
    </source>
</evidence>
<evidence type="ECO:0000256" key="5">
    <source>
        <dbReference type="ARBA" id="ARBA00022989"/>
    </source>
</evidence>
<feature type="chain" id="PRO_5010698031" evidence="9">
    <location>
        <begin position="23"/>
        <end position="226"/>
    </location>
</feature>
<evidence type="ECO:0000256" key="4">
    <source>
        <dbReference type="ARBA" id="ARBA00022729"/>
    </source>
</evidence>
<dbReference type="FunCoup" id="A0A1W4WJB0">
    <property type="interactions" value="1820"/>
</dbReference>
<dbReference type="AlphaFoldDB" id="A0A1W4WJB0"/>
<dbReference type="InterPro" id="IPR019008">
    <property type="entry name" value="Beta_sandwich_EMC7"/>
</dbReference>
<dbReference type="OrthoDB" id="27095at2759"/>
<dbReference type="PANTHER" id="PTHR13605:SF4">
    <property type="entry name" value="ER MEMBRANE PROTEIN COMPLEX SUBUNIT 7"/>
    <property type="match status" value="1"/>
</dbReference>
<proteinExistence type="inferred from homology"/>
<dbReference type="InterPro" id="IPR039163">
    <property type="entry name" value="EMC7"/>
</dbReference>
<evidence type="ECO:0000256" key="3">
    <source>
        <dbReference type="ARBA" id="ARBA00022692"/>
    </source>
</evidence>